<comment type="function">
    <text evidence="12">Catalyzes the NADPH-dependent rearrangement and reduction of 1-deoxy-D-xylulose-5-phosphate (DXP) to 2-C-methyl-D-erythritol 4-phosphate (MEP).</text>
</comment>
<feature type="binding site" evidence="12">
    <location>
        <position position="14"/>
    </location>
    <ligand>
        <name>NADPH</name>
        <dbReference type="ChEBI" id="CHEBI:57783"/>
    </ligand>
</feature>
<evidence type="ECO:0000256" key="1">
    <source>
        <dbReference type="ARBA" id="ARBA00001941"/>
    </source>
</evidence>
<dbReference type="InterPro" id="IPR013644">
    <property type="entry name" value="DXP_reductoisomerase_C"/>
</dbReference>
<dbReference type="EMBL" id="QGGL01000009">
    <property type="protein sequence ID" value="PWK12676.1"/>
    <property type="molecule type" value="Genomic_DNA"/>
</dbReference>
<feature type="binding site" evidence="12">
    <location>
        <position position="38"/>
    </location>
    <ligand>
        <name>NADPH</name>
        <dbReference type="ChEBI" id="CHEBI:57783"/>
    </ligand>
</feature>
<feature type="binding site" evidence="12">
    <location>
        <position position="122"/>
    </location>
    <ligand>
        <name>NADPH</name>
        <dbReference type="ChEBI" id="CHEBI:57783"/>
    </ligand>
</feature>
<gene>
    <name evidence="12" type="primary">dxr</name>
    <name evidence="16" type="ORF">C7459_10928</name>
</gene>
<evidence type="ECO:0000256" key="4">
    <source>
        <dbReference type="ARBA" id="ARBA00012366"/>
    </source>
</evidence>
<dbReference type="InterPro" id="IPR036169">
    <property type="entry name" value="DXPR_C_sf"/>
</dbReference>
<feature type="binding site" evidence="12">
    <location>
        <position position="11"/>
    </location>
    <ligand>
        <name>NADPH</name>
        <dbReference type="ChEBI" id="CHEBI:57783"/>
    </ligand>
</feature>
<dbReference type="Proteomes" id="UP000245634">
    <property type="component" value="Unassembled WGS sequence"/>
</dbReference>
<dbReference type="Pfam" id="PF08436">
    <property type="entry name" value="DXP_redisom_C"/>
    <property type="match status" value="1"/>
</dbReference>
<dbReference type="PANTHER" id="PTHR30525">
    <property type="entry name" value="1-DEOXY-D-XYLULOSE 5-PHOSPHATE REDUCTOISOMERASE"/>
    <property type="match status" value="1"/>
</dbReference>
<evidence type="ECO:0000256" key="3">
    <source>
        <dbReference type="ARBA" id="ARBA00006825"/>
    </source>
</evidence>
<evidence type="ECO:0000313" key="17">
    <source>
        <dbReference type="Proteomes" id="UP000245634"/>
    </source>
</evidence>
<feature type="binding site" evidence="12">
    <location>
        <position position="13"/>
    </location>
    <ligand>
        <name>NADPH</name>
        <dbReference type="ChEBI" id="CHEBI:57783"/>
    </ligand>
</feature>
<dbReference type="AlphaFoldDB" id="A0A316D7M5"/>
<dbReference type="EC" id="1.1.1.267" evidence="4 12"/>
<comment type="cofactor">
    <cofactor evidence="12">
        <name>Mg(2+)</name>
        <dbReference type="ChEBI" id="CHEBI:18420"/>
    </cofactor>
    <cofactor evidence="12">
        <name>Mn(2+)</name>
        <dbReference type="ChEBI" id="CHEBI:29035"/>
    </cofactor>
</comment>
<keyword evidence="12" id="KW-0460">Magnesium</keyword>
<feature type="binding site" evidence="12">
    <location>
        <position position="215"/>
    </location>
    <ligand>
        <name>1-deoxy-D-xylulose 5-phosphate</name>
        <dbReference type="ChEBI" id="CHEBI:57792"/>
    </ligand>
</feature>
<dbReference type="RefSeq" id="WP_109689300.1">
    <property type="nucleotide sequence ID" value="NZ_QGGL01000009.1"/>
</dbReference>
<dbReference type="InterPro" id="IPR036291">
    <property type="entry name" value="NAD(P)-bd_dom_sf"/>
</dbReference>
<dbReference type="SUPFAM" id="SSF55347">
    <property type="entry name" value="Glyceraldehyde-3-phosphate dehydrogenase-like, C-terminal domain"/>
    <property type="match status" value="1"/>
</dbReference>
<feature type="binding site" evidence="12">
    <location>
        <position position="219"/>
    </location>
    <ligand>
        <name>1-deoxy-D-xylulose 5-phosphate</name>
        <dbReference type="ChEBI" id="CHEBI:57792"/>
    </ligand>
</feature>
<dbReference type="InterPro" id="IPR003821">
    <property type="entry name" value="DXP_reductoisomerase"/>
</dbReference>
<feature type="binding site" evidence="12">
    <location>
        <position position="219"/>
    </location>
    <ligand>
        <name>Mn(2+)</name>
        <dbReference type="ChEBI" id="CHEBI:29035"/>
    </ligand>
</feature>
<organism evidence="16 17">
    <name type="scientific">Tumebacillus permanentifrigoris</name>
    <dbReference type="NCBI Taxonomy" id="378543"/>
    <lineage>
        <taxon>Bacteria</taxon>
        <taxon>Bacillati</taxon>
        <taxon>Bacillota</taxon>
        <taxon>Bacilli</taxon>
        <taxon>Bacillales</taxon>
        <taxon>Alicyclobacillaceae</taxon>
        <taxon>Tumebacillus</taxon>
    </lineage>
</organism>
<comment type="similarity">
    <text evidence="3 12">Belongs to the DXR family.</text>
</comment>
<feature type="binding site" evidence="12">
    <location>
        <position position="174"/>
    </location>
    <ligand>
        <name>1-deoxy-D-xylulose 5-phosphate</name>
        <dbReference type="ChEBI" id="CHEBI:57792"/>
    </ligand>
</feature>
<feature type="domain" description="1-deoxy-D-xylulose 5-phosphate reductoisomerase N-terminal" evidence="13">
    <location>
        <begin position="5"/>
        <end position="130"/>
    </location>
</feature>
<evidence type="ECO:0000259" key="15">
    <source>
        <dbReference type="Pfam" id="PF13288"/>
    </source>
</evidence>
<comment type="caution">
    <text evidence="16">The sequence shown here is derived from an EMBL/GenBank/DDBJ whole genome shotgun (WGS) entry which is preliminary data.</text>
</comment>
<keyword evidence="8 12" id="KW-0464">Manganese</keyword>
<dbReference type="InterPro" id="IPR013512">
    <property type="entry name" value="DXP_reductoisomerase_N"/>
</dbReference>
<keyword evidence="16" id="KW-0413">Isomerase</keyword>
<feature type="binding site" evidence="12">
    <location>
        <position position="149"/>
    </location>
    <ligand>
        <name>1-deoxy-D-xylulose 5-phosphate</name>
        <dbReference type="ChEBI" id="CHEBI:57792"/>
    </ligand>
</feature>
<keyword evidence="9 12" id="KW-0414">Isoprene biosynthesis</keyword>
<evidence type="ECO:0000256" key="12">
    <source>
        <dbReference type="HAMAP-Rule" id="MF_00183"/>
    </source>
</evidence>
<comment type="catalytic activity">
    <reaction evidence="10">
        <text>2-C-methyl-D-erythritol 4-phosphate + NADP(+) = 1-deoxy-D-xylulose 5-phosphate + NADPH + H(+)</text>
        <dbReference type="Rhea" id="RHEA:13717"/>
        <dbReference type="ChEBI" id="CHEBI:15378"/>
        <dbReference type="ChEBI" id="CHEBI:57783"/>
        <dbReference type="ChEBI" id="CHEBI:57792"/>
        <dbReference type="ChEBI" id="CHEBI:58262"/>
        <dbReference type="ChEBI" id="CHEBI:58349"/>
        <dbReference type="EC" id="1.1.1.267"/>
    </reaction>
    <physiologicalReaction direction="right-to-left" evidence="10">
        <dbReference type="Rhea" id="RHEA:13719"/>
    </physiologicalReaction>
</comment>
<proteinExistence type="inferred from homology"/>
<feature type="binding site" evidence="12">
    <location>
        <position position="203"/>
    </location>
    <ligand>
        <name>NADPH</name>
        <dbReference type="ChEBI" id="CHEBI:57783"/>
    </ligand>
</feature>
<reference evidence="16 17" key="1">
    <citation type="submission" date="2018-05" db="EMBL/GenBank/DDBJ databases">
        <title>Genomic Encyclopedia of Type Strains, Phase IV (KMG-IV): sequencing the most valuable type-strain genomes for metagenomic binning, comparative biology and taxonomic classification.</title>
        <authorList>
            <person name="Goeker M."/>
        </authorList>
    </citation>
    <scope>NUCLEOTIDE SEQUENCE [LARGE SCALE GENOMIC DNA]</scope>
    <source>
        <strain evidence="16 17">DSM 18773</strain>
    </source>
</reference>
<protein>
    <recommendedName>
        <fullName evidence="11 12">1-deoxy-D-xylulose 5-phosphate reductoisomerase</fullName>
        <shortName evidence="12">DXP reductoisomerase</shortName>
        <ecNumber evidence="4 12">1.1.1.267</ecNumber>
    </recommendedName>
    <alternativeName>
        <fullName evidence="12">1-deoxyxylulose-5-phosphate reductoisomerase</fullName>
    </alternativeName>
    <alternativeName>
        <fullName evidence="12">2-C-methyl-D-erythritol 4-phosphate synthase</fullName>
    </alternativeName>
</protein>
<feature type="binding site" evidence="12">
    <location>
        <position position="12"/>
    </location>
    <ligand>
        <name>NADPH</name>
        <dbReference type="ChEBI" id="CHEBI:57783"/>
    </ligand>
</feature>
<feature type="binding site" evidence="12">
    <location>
        <position position="37"/>
    </location>
    <ligand>
        <name>NADPH</name>
        <dbReference type="ChEBI" id="CHEBI:57783"/>
    </ligand>
</feature>
<feature type="binding site" evidence="12">
    <location>
        <position position="123"/>
    </location>
    <ligand>
        <name>1-deoxy-D-xylulose 5-phosphate</name>
        <dbReference type="ChEBI" id="CHEBI:57792"/>
    </ligand>
</feature>
<dbReference type="GO" id="GO:0051484">
    <property type="term" value="P:isopentenyl diphosphate biosynthetic process, methylerythritol 4-phosphate pathway involved in terpenoid biosynthetic process"/>
    <property type="evidence" value="ECO:0007669"/>
    <property type="project" value="TreeGrafter"/>
</dbReference>
<sequence length="384" mass="41505">MSRTISILGSTGSIGTSTLDVVAQHPEEYKVAALAAGRNLDLLMQQIEQFRPELVSVATAEGAALIKSRFGSAVDVQVGDEGLVAVATHGAVDVVVTAVVGAAGLLPTLEALKKGKHIALANKETLVAAGHLVTTLAKQQGCHLLPVDSEHSAIFQCLNGERRVDVERIIVTASGGPFRDKTRAHMEQATLQDALNHPNWAMGAKVTVDSATLMNKGLEVMEAHWLYDMPYDKIDVVVHPESIVHSLVEFQDGSIMAQLGAPDMRVPIQYALTYPTRLPGNYKRLNLLEASSLHFRAPDLDRFPCLRYAYDAGRAGGSMPAVLNAANEVANGLFREERISFLDIERVIASVMERHDVLSNPSLDDILSVDAWARIAAHEVAQKL</sequence>
<keyword evidence="5 12" id="KW-0479">Metal-binding</keyword>
<dbReference type="HAMAP" id="MF_00183">
    <property type="entry name" value="DXP_reductoisom"/>
    <property type="match status" value="1"/>
</dbReference>
<feature type="binding site" evidence="12">
    <location>
        <position position="148"/>
    </location>
    <ligand>
        <name>Mn(2+)</name>
        <dbReference type="ChEBI" id="CHEBI:29035"/>
    </ligand>
</feature>
<dbReference type="FunFam" id="3.40.50.720:FF:000045">
    <property type="entry name" value="1-deoxy-D-xylulose 5-phosphate reductoisomerase"/>
    <property type="match status" value="1"/>
</dbReference>
<keyword evidence="7 12" id="KW-0560">Oxidoreductase</keyword>
<dbReference type="Gene3D" id="1.10.1740.10">
    <property type="match status" value="1"/>
</dbReference>
<dbReference type="Gene3D" id="3.40.50.720">
    <property type="entry name" value="NAD(P)-binding Rossmann-like Domain"/>
    <property type="match status" value="1"/>
</dbReference>
<evidence type="ECO:0000256" key="11">
    <source>
        <dbReference type="ARBA" id="ARBA00071224"/>
    </source>
</evidence>
<feature type="binding site" evidence="12">
    <location>
        <position position="197"/>
    </location>
    <ligand>
        <name>1-deoxy-D-xylulose 5-phosphate</name>
        <dbReference type="ChEBI" id="CHEBI:57792"/>
    </ligand>
</feature>
<dbReference type="GO" id="GO:0030604">
    <property type="term" value="F:1-deoxy-D-xylulose-5-phosphate reductoisomerase activity"/>
    <property type="evidence" value="ECO:0007669"/>
    <property type="project" value="UniProtKB-UniRule"/>
</dbReference>
<feature type="binding site" evidence="12">
    <location>
        <position position="150"/>
    </location>
    <ligand>
        <name>Mn(2+)</name>
        <dbReference type="ChEBI" id="CHEBI:29035"/>
    </ligand>
</feature>
<dbReference type="NCBIfam" id="TIGR00243">
    <property type="entry name" value="Dxr"/>
    <property type="match status" value="1"/>
</dbReference>
<keyword evidence="6 12" id="KW-0521">NADP</keyword>
<feature type="domain" description="1-deoxy-D-xylulose 5-phosphate reductoisomerase C-terminal" evidence="14">
    <location>
        <begin position="144"/>
        <end position="227"/>
    </location>
</feature>
<evidence type="ECO:0000256" key="6">
    <source>
        <dbReference type="ARBA" id="ARBA00022857"/>
    </source>
</evidence>
<evidence type="ECO:0000256" key="9">
    <source>
        <dbReference type="ARBA" id="ARBA00023229"/>
    </source>
</evidence>
<comment type="pathway">
    <text evidence="2 12">Isoprenoid biosynthesis; isopentenyl diphosphate biosynthesis via DXP pathway; isopentenyl diphosphate from 1-deoxy-D-xylulose 5-phosphate: step 1/6.</text>
</comment>
<name>A0A316D7M5_9BACL</name>
<feature type="binding site" evidence="12">
    <location>
        <position position="39"/>
    </location>
    <ligand>
        <name>NADPH</name>
        <dbReference type="ChEBI" id="CHEBI:57783"/>
    </ligand>
</feature>
<evidence type="ECO:0000256" key="5">
    <source>
        <dbReference type="ARBA" id="ARBA00022723"/>
    </source>
</evidence>
<dbReference type="OrthoDB" id="9806546at2"/>
<feature type="binding site" evidence="12">
    <location>
        <position position="216"/>
    </location>
    <ligand>
        <name>1-deoxy-D-xylulose 5-phosphate</name>
        <dbReference type="ChEBI" id="CHEBI:57792"/>
    </ligand>
</feature>
<dbReference type="GO" id="GO:0030145">
    <property type="term" value="F:manganese ion binding"/>
    <property type="evidence" value="ECO:0007669"/>
    <property type="project" value="TreeGrafter"/>
</dbReference>
<dbReference type="PANTHER" id="PTHR30525:SF0">
    <property type="entry name" value="1-DEOXY-D-XYLULOSE 5-PHOSPHATE REDUCTOISOMERASE, CHLOROPLASTIC"/>
    <property type="match status" value="1"/>
</dbReference>
<feature type="binding site" evidence="12">
    <location>
        <position position="124"/>
    </location>
    <ligand>
        <name>NADPH</name>
        <dbReference type="ChEBI" id="CHEBI:57783"/>
    </ligand>
</feature>
<evidence type="ECO:0000256" key="2">
    <source>
        <dbReference type="ARBA" id="ARBA00005094"/>
    </source>
</evidence>
<evidence type="ECO:0000256" key="10">
    <source>
        <dbReference type="ARBA" id="ARBA00048543"/>
    </source>
</evidence>
<dbReference type="InterPro" id="IPR026877">
    <property type="entry name" value="DXPR_C"/>
</dbReference>
<comment type="cofactor">
    <cofactor evidence="1">
        <name>Co(2+)</name>
        <dbReference type="ChEBI" id="CHEBI:48828"/>
    </cofactor>
</comment>
<evidence type="ECO:0000259" key="14">
    <source>
        <dbReference type="Pfam" id="PF08436"/>
    </source>
</evidence>
<dbReference type="GO" id="GO:0016853">
    <property type="term" value="F:isomerase activity"/>
    <property type="evidence" value="ECO:0007669"/>
    <property type="project" value="UniProtKB-KW"/>
</dbReference>
<accession>A0A316D7M5</accession>
<feature type="binding site" evidence="12">
    <location>
        <position position="210"/>
    </location>
    <ligand>
        <name>1-deoxy-D-xylulose 5-phosphate</name>
        <dbReference type="ChEBI" id="CHEBI:57792"/>
    </ligand>
</feature>
<dbReference type="GO" id="GO:0070402">
    <property type="term" value="F:NADPH binding"/>
    <property type="evidence" value="ECO:0007669"/>
    <property type="project" value="InterPro"/>
</dbReference>
<evidence type="ECO:0000259" key="13">
    <source>
        <dbReference type="Pfam" id="PF02670"/>
    </source>
</evidence>
<dbReference type="PIRSF" id="PIRSF006205">
    <property type="entry name" value="Dxp_reductismrs"/>
    <property type="match status" value="1"/>
</dbReference>
<dbReference type="UniPathway" id="UPA00056">
    <property type="reaction ID" value="UER00092"/>
</dbReference>
<feature type="domain" description="DXP reductoisomerase C-terminal" evidence="15">
    <location>
        <begin position="259"/>
        <end position="374"/>
    </location>
</feature>
<dbReference type="Pfam" id="PF02670">
    <property type="entry name" value="DXP_reductoisom"/>
    <property type="match status" value="1"/>
</dbReference>
<evidence type="ECO:0000256" key="8">
    <source>
        <dbReference type="ARBA" id="ARBA00023211"/>
    </source>
</evidence>
<dbReference type="SUPFAM" id="SSF69055">
    <property type="entry name" value="1-deoxy-D-xylulose-5-phosphate reductoisomerase, C-terminal domain"/>
    <property type="match status" value="1"/>
</dbReference>
<evidence type="ECO:0000313" key="16">
    <source>
        <dbReference type="EMBL" id="PWK12676.1"/>
    </source>
</evidence>
<dbReference type="Pfam" id="PF13288">
    <property type="entry name" value="DXPR_C"/>
    <property type="match status" value="1"/>
</dbReference>
<dbReference type="NCBIfam" id="NF009114">
    <property type="entry name" value="PRK12464.1"/>
    <property type="match status" value="1"/>
</dbReference>
<keyword evidence="17" id="KW-1185">Reference proteome</keyword>
<dbReference type="SUPFAM" id="SSF51735">
    <property type="entry name" value="NAD(P)-binding Rossmann-fold domains"/>
    <property type="match status" value="1"/>
</dbReference>
<dbReference type="FunFam" id="1.10.1740.10:FF:000004">
    <property type="entry name" value="1-deoxy-D-xylulose 5-phosphate reductoisomerase"/>
    <property type="match status" value="1"/>
</dbReference>
<evidence type="ECO:0000256" key="7">
    <source>
        <dbReference type="ARBA" id="ARBA00023002"/>
    </source>
</evidence>
<feature type="binding site" evidence="12">
    <location>
        <position position="150"/>
    </location>
    <ligand>
        <name>1-deoxy-D-xylulose 5-phosphate</name>
        <dbReference type="ChEBI" id="CHEBI:57792"/>
    </ligand>
</feature>